<evidence type="ECO:0000256" key="2">
    <source>
        <dbReference type="ARBA" id="ARBA00023002"/>
    </source>
</evidence>
<dbReference type="PANTHER" id="PTHR43976:SF16">
    <property type="entry name" value="SHORT-CHAIN DEHYDROGENASE_REDUCTASE FAMILY PROTEIN"/>
    <property type="match status" value="1"/>
</dbReference>
<dbReference type="OrthoDB" id="1274115at2759"/>
<evidence type="ECO:0000313" key="4">
    <source>
        <dbReference type="EMBL" id="CAG9985632.1"/>
    </source>
</evidence>
<sequence length="305" mass="32432">MASPSVWLITGASRGLGFEIAKAALQAGHTVVGGRRNSGEDDPRAAELQSLGGHWINLEMAGEHVEERIAEVAAKYGKIDVLVNNAGYGVGGVAEDIGIQLYRDIIEVNVIGVIRACQAVTPIMRSQGHGTIVNIGSLSGIIAEPGVNAYACSKHALEGVFLFSVLGAIECAYILCIGFTESFSKEVSAFNIRTLLVEPGNIDTDVADVTKTGIEVPRSEPYRGSPADIILNTLTNAELLKSISACPIKSALRIVEAVDKTGMFAGRDVKLRLPLGREVQDILDWGNELVKSTDSLKDIANSVYN</sequence>
<accession>A0A9N9Y050</accession>
<evidence type="ECO:0000256" key="3">
    <source>
        <dbReference type="RuleBase" id="RU000363"/>
    </source>
</evidence>
<dbReference type="Gene3D" id="3.40.50.720">
    <property type="entry name" value="NAD(P)-binding Rossmann-like Domain"/>
    <property type="match status" value="1"/>
</dbReference>
<gene>
    <name evidence="4" type="ORF">CBYS24578_00017057</name>
</gene>
<dbReference type="SUPFAM" id="SSF51735">
    <property type="entry name" value="NAD(P)-binding Rossmann-fold domains"/>
    <property type="match status" value="1"/>
</dbReference>
<keyword evidence="5" id="KW-1185">Reference proteome</keyword>
<dbReference type="InterPro" id="IPR051911">
    <property type="entry name" value="SDR_oxidoreductase"/>
</dbReference>
<reference evidence="4 5" key="2">
    <citation type="submission" date="2021-10" db="EMBL/GenBank/DDBJ databases">
        <authorList>
            <person name="Piombo E."/>
        </authorList>
    </citation>
    <scope>NUCLEOTIDE SEQUENCE [LARGE SCALE GENOMIC DNA]</scope>
</reference>
<protein>
    <submittedName>
        <fullName evidence="4">Uncharacterized protein</fullName>
    </submittedName>
</protein>
<dbReference type="GO" id="GO:0016491">
    <property type="term" value="F:oxidoreductase activity"/>
    <property type="evidence" value="ECO:0007669"/>
    <property type="project" value="UniProtKB-KW"/>
</dbReference>
<organism evidence="4 5">
    <name type="scientific">Clonostachys byssicola</name>
    <dbReference type="NCBI Taxonomy" id="160290"/>
    <lineage>
        <taxon>Eukaryota</taxon>
        <taxon>Fungi</taxon>
        <taxon>Dikarya</taxon>
        <taxon>Ascomycota</taxon>
        <taxon>Pezizomycotina</taxon>
        <taxon>Sordariomycetes</taxon>
        <taxon>Hypocreomycetidae</taxon>
        <taxon>Hypocreales</taxon>
        <taxon>Bionectriaceae</taxon>
        <taxon>Clonostachys</taxon>
    </lineage>
</organism>
<proteinExistence type="inferred from homology"/>
<dbReference type="PRINTS" id="PR00081">
    <property type="entry name" value="GDHRDH"/>
</dbReference>
<reference evidence="5" key="1">
    <citation type="submission" date="2019-06" db="EMBL/GenBank/DDBJ databases">
        <authorList>
            <person name="Broberg M."/>
        </authorList>
    </citation>
    <scope>NUCLEOTIDE SEQUENCE [LARGE SCALE GENOMIC DNA]</scope>
</reference>
<evidence type="ECO:0000256" key="1">
    <source>
        <dbReference type="ARBA" id="ARBA00006484"/>
    </source>
</evidence>
<dbReference type="PRINTS" id="PR00080">
    <property type="entry name" value="SDRFAMILY"/>
</dbReference>
<comment type="similarity">
    <text evidence="1 3">Belongs to the short-chain dehydrogenases/reductases (SDR) family.</text>
</comment>
<keyword evidence="2" id="KW-0560">Oxidoreductase</keyword>
<name>A0A9N9Y050_9HYPO</name>
<dbReference type="Proteomes" id="UP000754883">
    <property type="component" value="Unassembled WGS sequence"/>
</dbReference>
<comment type="caution">
    <text evidence="4">The sequence shown here is derived from an EMBL/GenBank/DDBJ whole genome shotgun (WGS) entry which is preliminary data.</text>
</comment>
<dbReference type="InterPro" id="IPR002347">
    <property type="entry name" value="SDR_fam"/>
</dbReference>
<dbReference type="InterPro" id="IPR036291">
    <property type="entry name" value="NAD(P)-bd_dom_sf"/>
</dbReference>
<evidence type="ECO:0000313" key="5">
    <source>
        <dbReference type="Proteomes" id="UP000754883"/>
    </source>
</evidence>
<dbReference type="PANTHER" id="PTHR43976">
    <property type="entry name" value="SHORT CHAIN DEHYDROGENASE"/>
    <property type="match status" value="1"/>
</dbReference>
<dbReference type="AlphaFoldDB" id="A0A9N9Y050"/>
<dbReference type="Pfam" id="PF00106">
    <property type="entry name" value="adh_short"/>
    <property type="match status" value="1"/>
</dbReference>
<dbReference type="EMBL" id="CABFNO020001395">
    <property type="protein sequence ID" value="CAG9985632.1"/>
    <property type="molecule type" value="Genomic_DNA"/>
</dbReference>